<dbReference type="Proteomes" id="UP000799755">
    <property type="component" value="Unassembled WGS sequence"/>
</dbReference>
<name>A0ACB6R5A5_9PLEO</name>
<reference evidence="1" key="1">
    <citation type="journal article" date="2020" name="Stud. Mycol.">
        <title>101 Dothideomycetes genomes: a test case for predicting lifestyles and emergence of pathogens.</title>
        <authorList>
            <person name="Haridas S."/>
            <person name="Albert R."/>
            <person name="Binder M."/>
            <person name="Bloem J."/>
            <person name="Labutti K."/>
            <person name="Salamov A."/>
            <person name="Andreopoulos B."/>
            <person name="Baker S."/>
            <person name="Barry K."/>
            <person name="Bills G."/>
            <person name="Bluhm B."/>
            <person name="Cannon C."/>
            <person name="Castanera R."/>
            <person name="Culley D."/>
            <person name="Daum C."/>
            <person name="Ezra D."/>
            <person name="Gonzalez J."/>
            <person name="Henrissat B."/>
            <person name="Kuo A."/>
            <person name="Liang C."/>
            <person name="Lipzen A."/>
            <person name="Lutzoni F."/>
            <person name="Magnuson J."/>
            <person name="Mondo S."/>
            <person name="Nolan M."/>
            <person name="Ohm R."/>
            <person name="Pangilinan J."/>
            <person name="Park H.-J."/>
            <person name="Ramirez L."/>
            <person name="Alfaro M."/>
            <person name="Sun H."/>
            <person name="Tritt A."/>
            <person name="Yoshinaga Y."/>
            <person name="Zwiers L.-H."/>
            <person name="Turgeon B."/>
            <person name="Goodwin S."/>
            <person name="Spatafora J."/>
            <person name="Crous P."/>
            <person name="Grigoriev I."/>
        </authorList>
    </citation>
    <scope>NUCLEOTIDE SEQUENCE</scope>
    <source>
        <strain evidence="1">ATCC 200398</strain>
    </source>
</reference>
<accession>A0ACB6R5A5</accession>
<organism evidence="1 2">
    <name type="scientific">Lindgomyces ingoldianus</name>
    <dbReference type="NCBI Taxonomy" id="673940"/>
    <lineage>
        <taxon>Eukaryota</taxon>
        <taxon>Fungi</taxon>
        <taxon>Dikarya</taxon>
        <taxon>Ascomycota</taxon>
        <taxon>Pezizomycotina</taxon>
        <taxon>Dothideomycetes</taxon>
        <taxon>Pleosporomycetidae</taxon>
        <taxon>Pleosporales</taxon>
        <taxon>Lindgomycetaceae</taxon>
        <taxon>Lindgomyces</taxon>
    </lineage>
</organism>
<protein>
    <submittedName>
        <fullName evidence="1">Potassium transporter</fullName>
    </submittedName>
</protein>
<evidence type="ECO:0000313" key="2">
    <source>
        <dbReference type="Proteomes" id="UP000799755"/>
    </source>
</evidence>
<comment type="caution">
    <text evidence="1">The sequence shown here is derived from an EMBL/GenBank/DDBJ whole genome shotgun (WGS) entry which is preliminary data.</text>
</comment>
<proteinExistence type="predicted"/>
<evidence type="ECO:0000313" key="1">
    <source>
        <dbReference type="EMBL" id="KAF2473712.1"/>
    </source>
</evidence>
<sequence>MQFITPKDGPRRGSVAGGHKARSTKILSDTVESFHEDLDIKDGDLKRKQIFKGWVLLWLAYQSTGVIYGDIGTSPLYVYSSTFSSEPSYTDLLDALSLIIWPITLIITVKYVCIVLCAGGEDEGRTFAMYSLLARYCNISVHDPKTRSTIKSERYDSNSLRSSNKNVRSFMEQSSLSRGTLKALAVFGVSLILADGILTPAQSVLGAIQASGYSKIGNAFAPAVLIWLLSNICFGIYNLVKHDYTVLKAFSPYFARDFLARVEALFANLGAFSKRAIQLSCLCFAYPSLLLAYIGQAAFISHDPSAFSNPFFNCVPPGMFYLSLAMIASLSQLLSQVMNMSYFPQIKLVYTSKRSYGQSHIPVANLLLMIGTVIVTAVYNNTTSLGQAYGVCVILVTFITINIIALLLLITIWLPFVALDGIFLSSAITKVSDGAWFTLLLAFPLASICILWRYGKRSSTLGIFDKVDDLVPTVYLEFLRKFEAQQEVHVFLHLRALSKPYVSAQDKYTIQQTSLPNCYLMTIKHGYNDRAINADLGRIIYEELREGIVQSIDIPDYYSSSITSEPSSRSQISDSAVTPARRAPSSPHPGSPSTSAVEGTMLVNESWIERRLTALYAAYKHQVVYIVGKEQIRLLVDKNNLFKRAVLGSFIWSRENTRTNPAQWRLPVEKLVEVGFVKEV</sequence>
<gene>
    <name evidence="1" type="ORF">BDR25DRAFT_323460</name>
</gene>
<keyword evidence="2" id="KW-1185">Reference proteome</keyword>
<dbReference type="EMBL" id="MU003499">
    <property type="protein sequence ID" value="KAF2473712.1"/>
    <property type="molecule type" value="Genomic_DNA"/>
</dbReference>